<dbReference type="OrthoDB" id="9811531at2"/>
<dbReference type="PANTHER" id="PTHR39450">
    <property type="entry name" value="MOLYBDOPTERIN OXIDOREDUCTASE, 4FE-4S CLUSTER-BINDING SUBUNIT"/>
    <property type="match status" value="1"/>
</dbReference>
<dbReference type="InterPro" id="IPR012460">
    <property type="entry name" value="DUF1667"/>
</dbReference>
<sequence length="131" mass="14231">MTRNIICIRCPKGCRMTVESNDKKIGSISGYGCPKGLEYAKEEFLNPTRILPTTVRIVNGELPLVPVKTADPIPREMINDAMKEINKVTVKAPVKLGQVIIKDLAGTGVKLVATRSIARKVENGQKTVATA</sequence>
<gene>
    <name evidence="1" type="ordered locus">Hore_08120</name>
</gene>
<dbReference type="Pfam" id="PF07892">
    <property type="entry name" value="DUF1667"/>
    <property type="match status" value="1"/>
</dbReference>
<dbReference type="RefSeq" id="WP_012635757.1">
    <property type="nucleotide sequence ID" value="NC_011899.1"/>
</dbReference>
<evidence type="ECO:0000313" key="1">
    <source>
        <dbReference type="EMBL" id="ACL69569.1"/>
    </source>
</evidence>
<dbReference type="InterPro" id="IPR036593">
    <property type="entry name" value="CPE0013-like_sf"/>
</dbReference>
<protein>
    <submittedName>
        <fullName evidence="1">Uncharacterized protein with conserved CXXC pairs</fullName>
    </submittedName>
</protein>
<reference evidence="1 2" key="1">
    <citation type="journal article" date="2009" name="PLoS ONE">
        <title>Genome analysis of the anaerobic thermohalophilic bacterium Halothermothrix orenii.</title>
        <authorList>
            <person name="Mavromatis K."/>
            <person name="Ivanova N."/>
            <person name="Anderson I."/>
            <person name="Lykidis A."/>
            <person name="Hooper S.D."/>
            <person name="Sun H."/>
            <person name="Kunin V."/>
            <person name="Lapidus A."/>
            <person name="Hugenholtz P."/>
            <person name="Patel B."/>
            <person name="Kyrpides N.C."/>
        </authorList>
    </citation>
    <scope>NUCLEOTIDE SEQUENCE [LARGE SCALE GENOMIC DNA]</scope>
    <source>
        <strain evidence="2">H 168 / OCM 544 / DSM 9562</strain>
    </source>
</reference>
<dbReference type="eggNOG" id="COG3862">
    <property type="taxonomic scope" value="Bacteria"/>
</dbReference>
<accession>B8CWA0</accession>
<evidence type="ECO:0000313" key="2">
    <source>
        <dbReference type="Proteomes" id="UP000000719"/>
    </source>
</evidence>
<keyword evidence="2" id="KW-1185">Reference proteome</keyword>
<dbReference type="Proteomes" id="UP000000719">
    <property type="component" value="Chromosome"/>
</dbReference>
<dbReference type="STRING" id="373903.Hore_08120"/>
<proteinExistence type="predicted"/>
<dbReference type="Gene3D" id="3.10.530.10">
    <property type="entry name" value="CPE0013-like"/>
    <property type="match status" value="1"/>
</dbReference>
<dbReference type="PANTHER" id="PTHR39450:SF1">
    <property type="entry name" value="DUF1667 DOMAIN-CONTAINING PROTEIN"/>
    <property type="match status" value="1"/>
</dbReference>
<dbReference type="SUPFAM" id="SSF160148">
    <property type="entry name" value="CPE0013-like"/>
    <property type="match status" value="1"/>
</dbReference>
<name>B8CWA0_HALOH</name>
<dbReference type="EMBL" id="CP001098">
    <property type="protein sequence ID" value="ACL69569.1"/>
    <property type="molecule type" value="Genomic_DNA"/>
</dbReference>
<dbReference type="KEGG" id="hor:Hore_08120"/>
<organism evidence="1 2">
    <name type="scientific">Halothermothrix orenii (strain H 168 / OCM 544 / DSM 9562)</name>
    <dbReference type="NCBI Taxonomy" id="373903"/>
    <lineage>
        <taxon>Bacteria</taxon>
        <taxon>Bacillati</taxon>
        <taxon>Bacillota</taxon>
        <taxon>Clostridia</taxon>
        <taxon>Halanaerobiales</taxon>
        <taxon>Halothermotrichaceae</taxon>
        <taxon>Halothermothrix</taxon>
    </lineage>
</organism>
<dbReference type="HOGENOM" id="CLU_148086_0_0_9"/>
<dbReference type="AlphaFoldDB" id="B8CWA0"/>